<keyword evidence="1" id="KW-0732">Signal</keyword>
<sequence>MRYMLFFKILILSLMMTGCATYKMTLPAPVKSDDINIEYNDKPLSGWNELPLGAYRVPDSQVIITGHQKGAAAGLLFGVVGVAVADAVNTAVGKATVENLERSLQISLTTQAQTVTRRMIFEKGLENRFSTSQDHTEQTLSVSSAVIITFINDIEVRPYVQLKAELIDNRSSKTIWSTRYIASTGKPHRLAGNDSYTFDDGALLKKQYNYGTGTCY</sequence>
<name>A0A1Y0IAJ4_9GAMM</name>
<organism evidence="2 3">
    <name type="scientific">Oleiphilus messinensis</name>
    <dbReference type="NCBI Taxonomy" id="141451"/>
    <lineage>
        <taxon>Bacteria</taxon>
        <taxon>Pseudomonadati</taxon>
        <taxon>Pseudomonadota</taxon>
        <taxon>Gammaproteobacteria</taxon>
        <taxon>Oceanospirillales</taxon>
        <taxon>Oleiphilaceae</taxon>
        <taxon>Oleiphilus</taxon>
    </lineage>
</organism>
<dbReference type="PROSITE" id="PS51257">
    <property type="entry name" value="PROKAR_LIPOPROTEIN"/>
    <property type="match status" value="1"/>
</dbReference>
<accession>A0A1Y0IAJ4</accession>
<reference evidence="2 3" key="1">
    <citation type="submission" date="2017-05" db="EMBL/GenBank/DDBJ databases">
        <title>Genomic insights into alkan degradation activity of Oleiphilus messinensis.</title>
        <authorList>
            <person name="Kozyavkin S.A."/>
            <person name="Slesarev A.I."/>
            <person name="Golyshin P.N."/>
            <person name="Korzhenkov A."/>
            <person name="Golyshina O.N."/>
            <person name="Toshchakov S.V."/>
        </authorList>
    </citation>
    <scope>NUCLEOTIDE SEQUENCE [LARGE SCALE GENOMIC DNA]</scope>
    <source>
        <strain evidence="2 3">ME102</strain>
    </source>
</reference>
<dbReference type="EMBL" id="CP021425">
    <property type="protein sequence ID" value="ARU56495.1"/>
    <property type="molecule type" value="Genomic_DNA"/>
</dbReference>
<evidence type="ECO:0008006" key="4">
    <source>
        <dbReference type="Google" id="ProtNLM"/>
    </source>
</evidence>
<gene>
    <name evidence="2" type="ORF">OLMES_2434</name>
</gene>
<dbReference type="AlphaFoldDB" id="A0A1Y0IAJ4"/>
<feature type="signal peptide" evidence="1">
    <location>
        <begin position="1"/>
        <end position="20"/>
    </location>
</feature>
<evidence type="ECO:0000256" key="1">
    <source>
        <dbReference type="SAM" id="SignalP"/>
    </source>
</evidence>
<feature type="chain" id="PRO_5012394992" description="Lipoprotein" evidence="1">
    <location>
        <begin position="21"/>
        <end position="216"/>
    </location>
</feature>
<proteinExistence type="predicted"/>
<evidence type="ECO:0000313" key="2">
    <source>
        <dbReference type="EMBL" id="ARU56495.1"/>
    </source>
</evidence>
<protein>
    <recommendedName>
        <fullName evidence="4">Lipoprotein</fullName>
    </recommendedName>
</protein>
<dbReference type="Proteomes" id="UP000196027">
    <property type="component" value="Chromosome"/>
</dbReference>
<keyword evidence="3" id="KW-1185">Reference proteome</keyword>
<evidence type="ECO:0000313" key="3">
    <source>
        <dbReference type="Proteomes" id="UP000196027"/>
    </source>
</evidence>
<dbReference type="KEGG" id="ome:OLMES_2434"/>
<dbReference type="RefSeq" id="WP_087461475.1">
    <property type="nucleotide sequence ID" value="NZ_CP021425.1"/>
</dbReference>